<dbReference type="EMBL" id="JAXHPL010000030">
    <property type="protein sequence ID" value="MDY6486941.1"/>
    <property type="molecule type" value="Genomic_DNA"/>
</dbReference>
<evidence type="ECO:0000313" key="3">
    <source>
        <dbReference type="EMBL" id="MTD11773.1"/>
    </source>
</evidence>
<protein>
    <submittedName>
        <fullName evidence="3">Protein kinase</fullName>
    </submittedName>
</protein>
<name>A0A6L6GG93_9GAMM</name>
<dbReference type="PANTHER" id="PTHR44167:SF24">
    <property type="entry name" value="SERINE_THREONINE-PROTEIN KINASE CHK2"/>
    <property type="match status" value="1"/>
</dbReference>
<dbReference type="PANTHER" id="PTHR44167">
    <property type="entry name" value="OVARIAN-SPECIFIC SERINE/THREONINE-PROTEIN KINASE LOK-RELATED"/>
    <property type="match status" value="1"/>
</dbReference>
<reference evidence="2 5" key="2">
    <citation type="submission" date="2023-11" db="EMBL/GenBank/DDBJ databases">
        <title>The common occurrence of Acinetobacte faecalis in cattle feces and its emended description.</title>
        <authorList>
            <person name="Kyselkova M."/>
            <person name="Xanthopoulou K."/>
            <person name="Shestivska V."/>
            <person name="Spanelova P."/>
            <person name="Maixnerova M."/>
            <person name="Higgins P.G."/>
            <person name="Nemec A."/>
        </authorList>
    </citation>
    <scope>NUCLEOTIDE SEQUENCE [LARGE SCALE GENOMIC DNA]</scope>
    <source>
        <strain evidence="2 5">ANC 7483</strain>
    </source>
</reference>
<dbReference type="SUPFAM" id="SSF56112">
    <property type="entry name" value="Protein kinase-like (PK-like)"/>
    <property type="match status" value="1"/>
</dbReference>
<keyword evidence="3" id="KW-0418">Kinase</keyword>
<dbReference type="PROSITE" id="PS50011">
    <property type="entry name" value="PROTEIN_KINASE_DOM"/>
    <property type="match status" value="1"/>
</dbReference>
<dbReference type="InterPro" id="IPR011009">
    <property type="entry name" value="Kinase-like_dom_sf"/>
</dbReference>
<dbReference type="GO" id="GO:0005524">
    <property type="term" value="F:ATP binding"/>
    <property type="evidence" value="ECO:0007669"/>
    <property type="project" value="InterPro"/>
</dbReference>
<gene>
    <name evidence="3" type="ORF">GIX10_10095</name>
    <name evidence="2" type="ORF">SKM51_06980</name>
</gene>
<dbReference type="GO" id="GO:0005737">
    <property type="term" value="C:cytoplasm"/>
    <property type="evidence" value="ECO:0007669"/>
    <property type="project" value="TreeGrafter"/>
</dbReference>
<dbReference type="InterPro" id="IPR000719">
    <property type="entry name" value="Prot_kinase_dom"/>
</dbReference>
<evidence type="ECO:0000313" key="4">
    <source>
        <dbReference type="Proteomes" id="UP000473854"/>
    </source>
</evidence>
<dbReference type="EMBL" id="WLYL01000033">
    <property type="protein sequence ID" value="MTD11773.1"/>
    <property type="molecule type" value="Genomic_DNA"/>
</dbReference>
<keyword evidence="3" id="KW-0808">Transferase</keyword>
<reference evidence="3 4" key="1">
    <citation type="submission" date="2019-11" db="EMBL/GenBank/DDBJ databases">
        <authorList>
            <person name="An D."/>
        </authorList>
    </citation>
    <scope>NUCLEOTIDE SEQUENCE [LARGE SCALE GENOMIC DNA]</scope>
    <source>
        <strain evidence="3 4">YIM 103518</strain>
    </source>
</reference>
<evidence type="ECO:0000259" key="1">
    <source>
        <dbReference type="PROSITE" id="PS50011"/>
    </source>
</evidence>
<dbReference type="Gene3D" id="1.10.510.10">
    <property type="entry name" value="Transferase(Phosphotransferase) domain 1"/>
    <property type="match status" value="1"/>
</dbReference>
<dbReference type="GO" id="GO:0004674">
    <property type="term" value="F:protein serine/threonine kinase activity"/>
    <property type="evidence" value="ECO:0007669"/>
    <property type="project" value="TreeGrafter"/>
</dbReference>
<dbReference type="SMART" id="SM00220">
    <property type="entry name" value="S_TKc"/>
    <property type="match status" value="1"/>
</dbReference>
<evidence type="ECO:0000313" key="2">
    <source>
        <dbReference type="EMBL" id="MDY6486941.1"/>
    </source>
</evidence>
<dbReference type="AlphaFoldDB" id="A0A6L6GG93"/>
<accession>A0A6L6GG93</accession>
<dbReference type="Proteomes" id="UP001278995">
    <property type="component" value="Unassembled WGS sequence"/>
</dbReference>
<dbReference type="RefSeq" id="WP_154773343.1">
    <property type="nucleotide sequence ID" value="NZ_JAXHPI010000064.1"/>
</dbReference>
<feature type="domain" description="Protein kinase" evidence="1">
    <location>
        <begin position="1"/>
        <end position="272"/>
    </location>
</feature>
<organism evidence="3 4">
    <name type="scientific">Acinetobacter faecalis</name>
    <dbReference type="NCBI Taxonomy" id="2665161"/>
    <lineage>
        <taxon>Bacteria</taxon>
        <taxon>Pseudomonadati</taxon>
        <taxon>Pseudomonadota</taxon>
        <taxon>Gammaproteobacteria</taxon>
        <taxon>Moraxellales</taxon>
        <taxon>Moraxellaceae</taxon>
        <taxon>Acinetobacter</taxon>
    </lineage>
</organism>
<dbReference type="Pfam" id="PF00069">
    <property type="entry name" value="Pkinase"/>
    <property type="match status" value="1"/>
</dbReference>
<proteinExistence type="predicted"/>
<comment type="caution">
    <text evidence="3">The sequence shown here is derived from an EMBL/GenBank/DDBJ whole genome shotgun (WGS) entry which is preliminary data.</text>
</comment>
<evidence type="ECO:0000313" key="5">
    <source>
        <dbReference type="Proteomes" id="UP001278995"/>
    </source>
</evidence>
<dbReference type="Proteomes" id="UP000473854">
    <property type="component" value="Unassembled WGS sequence"/>
</dbReference>
<sequence>MQVQNSFKFNLEDLCSKKLICATKPKSLALGRRVFYWFEEHQQYWLKTQTLKSEKVLEDSFQNELEFYLSLTHQQAKNITLPYQILSHSAEINHFNIAMPLLVLPHAKCLFVESPQTLSIDQIKHKMIQALSVLENLHKAGWLHADLKAEHFVEDNSYAKLIDFEQSIKIEDVQNTKALNATPRYMAPELFHAEAKSIESDIYALGIIFYEWLKQERLFANNYYDWAVLHCQKLEIELPEAYLCFKSTLNEMLHKQKKLRLSDISALKIGLITENV</sequence>